<keyword evidence="4" id="KW-0863">Zinc-finger</keyword>
<evidence type="ECO:0000259" key="11">
    <source>
        <dbReference type="Pfam" id="PF21403"/>
    </source>
</evidence>
<comment type="subcellular location">
    <subcellularLocation>
        <location evidence="9">Cytoplasm</location>
    </subcellularLocation>
</comment>
<accession>A0A7M5X8M5</accession>
<evidence type="ECO:0000256" key="6">
    <source>
        <dbReference type="ARBA" id="ARBA00022801"/>
    </source>
</evidence>
<keyword evidence="14" id="KW-1185">Reference proteome</keyword>
<dbReference type="EnsemblMetazoa" id="CLYHEMT019218.1">
    <property type="protein sequence ID" value="CLYHEMP019218.1"/>
    <property type="gene ID" value="CLYHEMG019218"/>
</dbReference>
<evidence type="ECO:0000256" key="9">
    <source>
        <dbReference type="RuleBase" id="RU367104"/>
    </source>
</evidence>
<evidence type="ECO:0000256" key="2">
    <source>
        <dbReference type="ARBA" id="ARBA00022670"/>
    </source>
</evidence>
<dbReference type="GeneID" id="136804150"/>
<reference evidence="13" key="1">
    <citation type="submission" date="2021-01" db="UniProtKB">
        <authorList>
            <consortium name="EnsemblMetazoa"/>
        </authorList>
    </citation>
    <scope>IDENTIFICATION</scope>
</reference>
<keyword evidence="6 9" id="KW-0378">Hydrolase</keyword>
<dbReference type="GO" id="GO:0030968">
    <property type="term" value="P:endoplasmic reticulum unfolded protein response"/>
    <property type="evidence" value="ECO:0007669"/>
    <property type="project" value="TreeGrafter"/>
</dbReference>
<keyword evidence="3" id="KW-0479">Metal-binding</keyword>
<dbReference type="Proteomes" id="UP000594262">
    <property type="component" value="Unplaced"/>
</dbReference>
<keyword evidence="5 9" id="KW-0833">Ubl conjugation pathway</keyword>
<evidence type="ECO:0000259" key="10">
    <source>
        <dbReference type="Pfam" id="PF02338"/>
    </source>
</evidence>
<feature type="domain" description="OTU1 Ubl" evidence="11">
    <location>
        <begin position="7"/>
        <end position="57"/>
    </location>
</feature>
<evidence type="ECO:0000256" key="5">
    <source>
        <dbReference type="ARBA" id="ARBA00022786"/>
    </source>
</evidence>
<dbReference type="RefSeq" id="XP_066916987.1">
    <property type="nucleotide sequence ID" value="XM_067060886.1"/>
</dbReference>
<dbReference type="AlphaFoldDB" id="A0A7M5X8M5"/>
<evidence type="ECO:0000256" key="4">
    <source>
        <dbReference type="ARBA" id="ARBA00022771"/>
    </source>
</evidence>
<feature type="domain" description="OTU1-like C-terminal C2H2-type zinc finger" evidence="12">
    <location>
        <begin position="273"/>
        <end position="307"/>
    </location>
</feature>
<sequence>MAKPLNLRCQFGSGQRQPIKGLKEESTLDELQALIFSITQIQPDKQCIKSGYPPKALNLSGAETNTLKTVGLRSGDTLIIEELKDGVNGGVQSQPPTQAAAVSVPPPRPIRKMVRKIVPADNSCLFASISFVVLSDTAFKDDLRMLAANTIASDPTTYNDAFLGKSNWEYCEWLTKKDHWGGAIELNVFSQHYQMEINAVDVQSGRIDRFGEDNKYPNRVFVMYDGIHYDPMGLEENGKIVQTVFPTDQPQYQAQALQVANELKKNRQFTDLAGFTLRCMICNTPLKGQTQAQQHAKETGHMNFGEV</sequence>
<dbReference type="GO" id="GO:0016579">
    <property type="term" value="P:protein deubiquitination"/>
    <property type="evidence" value="ECO:0007669"/>
    <property type="project" value="TreeGrafter"/>
</dbReference>
<dbReference type="GO" id="GO:0036503">
    <property type="term" value="P:ERAD pathway"/>
    <property type="evidence" value="ECO:0007669"/>
    <property type="project" value="TreeGrafter"/>
</dbReference>
<dbReference type="GO" id="GO:0005634">
    <property type="term" value="C:nucleus"/>
    <property type="evidence" value="ECO:0007669"/>
    <property type="project" value="TreeGrafter"/>
</dbReference>
<dbReference type="Pfam" id="PF24560">
    <property type="entry name" value="zf-C2H2_OTU1_C"/>
    <property type="match status" value="1"/>
</dbReference>
<dbReference type="PANTHER" id="PTHR13312:SF0">
    <property type="entry name" value="UBIQUITIN THIOESTERASE OTU1"/>
    <property type="match status" value="1"/>
</dbReference>
<dbReference type="SUPFAM" id="SSF54001">
    <property type="entry name" value="Cysteine proteinases"/>
    <property type="match status" value="1"/>
</dbReference>
<dbReference type="InterPro" id="IPR048857">
    <property type="entry name" value="OTU1_Ubl"/>
</dbReference>
<name>A0A7M5X8M5_9CNID</name>
<dbReference type="EC" id="3.4.19.12" evidence="9"/>
<keyword evidence="8" id="KW-0862">Zinc</keyword>
<comment type="function">
    <text evidence="9">Hydrolase that can remove conjugated ubiquitin from proteins and may therefore play an important regulatory role at the level of protein turnover by preventing degradation.</text>
</comment>
<dbReference type="OrthoDB" id="65596at2759"/>
<keyword evidence="9" id="KW-0963">Cytoplasm</keyword>
<dbReference type="InterPro" id="IPR057766">
    <property type="entry name" value="Znf-C2H2_OTU1-like_C"/>
</dbReference>
<dbReference type="GO" id="GO:0008270">
    <property type="term" value="F:zinc ion binding"/>
    <property type="evidence" value="ECO:0007669"/>
    <property type="project" value="UniProtKB-KW"/>
</dbReference>
<dbReference type="Gene3D" id="3.90.70.80">
    <property type="match status" value="1"/>
</dbReference>
<dbReference type="GO" id="GO:0005829">
    <property type="term" value="C:cytosol"/>
    <property type="evidence" value="ECO:0007669"/>
    <property type="project" value="TreeGrafter"/>
</dbReference>
<keyword evidence="2" id="KW-0645">Protease</keyword>
<dbReference type="Gene3D" id="3.10.20.90">
    <property type="entry name" value="Phosphatidylinositol 3-kinase Catalytic Subunit, Chain A, domain 1"/>
    <property type="match status" value="1"/>
</dbReference>
<keyword evidence="7 9" id="KW-0788">Thiol protease</keyword>
<feature type="domain" description="OTU" evidence="10">
    <location>
        <begin position="120"/>
        <end position="206"/>
    </location>
</feature>
<evidence type="ECO:0000259" key="12">
    <source>
        <dbReference type="Pfam" id="PF24560"/>
    </source>
</evidence>
<organism evidence="13 14">
    <name type="scientific">Clytia hemisphaerica</name>
    <dbReference type="NCBI Taxonomy" id="252671"/>
    <lineage>
        <taxon>Eukaryota</taxon>
        <taxon>Metazoa</taxon>
        <taxon>Cnidaria</taxon>
        <taxon>Hydrozoa</taxon>
        <taxon>Hydroidolina</taxon>
        <taxon>Leptothecata</taxon>
        <taxon>Obeliida</taxon>
        <taxon>Clytiidae</taxon>
        <taxon>Clytia</taxon>
    </lineage>
</organism>
<evidence type="ECO:0000313" key="13">
    <source>
        <dbReference type="EnsemblMetazoa" id="CLYHEMP019218.1"/>
    </source>
</evidence>
<proteinExistence type="predicted"/>
<dbReference type="InterPro" id="IPR003323">
    <property type="entry name" value="OTU_dom"/>
</dbReference>
<dbReference type="Pfam" id="PF02338">
    <property type="entry name" value="OTU"/>
    <property type="match status" value="1"/>
</dbReference>
<dbReference type="PANTHER" id="PTHR13312">
    <property type="entry name" value="HIV-INDUCED PROTEIN-7-LIKE PROTEASE"/>
    <property type="match status" value="1"/>
</dbReference>
<evidence type="ECO:0000256" key="7">
    <source>
        <dbReference type="ARBA" id="ARBA00022807"/>
    </source>
</evidence>
<evidence type="ECO:0000256" key="3">
    <source>
        <dbReference type="ARBA" id="ARBA00022723"/>
    </source>
</evidence>
<dbReference type="Pfam" id="PF21403">
    <property type="entry name" value="OTU1_UBXL"/>
    <property type="match status" value="1"/>
</dbReference>
<dbReference type="CDD" id="cd22745">
    <property type="entry name" value="OTU_OTU1"/>
    <property type="match status" value="1"/>
</dbReference>
<protein>
    <recommendedName>
        <fullName evidence="9">Ubiquitin thioesterase OTU</fullName>
        <ecNumber evidence="9">3.4.19.12</ecNumber>
    </recommendedName>
</protein>
<evidence type="ECO:0000256" key="8">
    <source>
        <dbReference type="ARBA" id="ARBA00022833"/>
    </source>
</evidence>
<dbReference type="InterPro" id="IPR038765">
    <property type="entry name" value="Papain-like_cys_pep_sf"/>
</dbReference>
<evidence type="ECO:0000256" key="1">
    <source>
        <dbReference type="ARBA" id="ARBA00000707"/>
    </source>
</evidence>
<evidence type="ECO:0000313" key="14">
    <source>
        <dbReference type="Proteomes" id="UP000594262"/>
    </source>
</evidence>
<comment type="catalytic activity">
    <reaction evidence="1 9">
        <text>Thiol-dependent hydrolysis of ester, thioester, amide, peptide and isopeptide bonds formed by the C-terminal Gly of ubiquitin (a 76-residue protein attached to proteins as an intracellular targeting signal).</text>
        <dbReference type="EC" id="3.4.19.12"/>
    </reaction>
</comment>
<dbReference type="FunFam" id="3.10.20.90:FF:000096">
    <property type="entry name" value="Ubiquitin thioesterase OTU1"/>
    <property type="match status" value="1"/>
</dbReference>
<dbReference type="CDD" id="cd17059">
    <property type="entry name" value="Ubl_OTU1"/>
    <property type="match status" value="1"/>
</dbReference>
<dbReference type="GO" id="GO:0004843">
    <property type="term" value="F:cysteine-type deubiquitinase activity"/>
    <property type="evidence" value="ECO:0007669"/>
    <property type="project" value="UniProtKB-UniRule"/>
</dbReference>